<dbReference type="SMART" id="SM00028">
    <property type="entry name" value="TPR"/>
    <property type="match status" value="7"/>
</dbReference>
<keyword evidence="2" id="KW-0175">Coiled coil</keyword>
<feature type="repeat" description="TPR" evidence="1">
    <location>
        <begin position="81"/>
        <end position="114"/>
    </location>
</feature>
<feature type="signal peptide" evidence="4">
    <location>
        <begin position="1"/>
        <end position="19"/>
    </location>
</feature>
<dbReference type="Proteomes" id="UP001168552">
    <property type="component" value="Unassembled WGS sequence"/>
</dbReference>
<dbReference type="Gene3D" id="3.30.565.10">
    <property type="entry name" value="Histidine kinase-like ATPase, C-terminal domain"/>
    <property type="match status" value="1"/>
</dbReference>
<keyword evidence="3" id="KW-0472">Membrane</keyword>
<evidence type="ECO:0000259" key="5">
    <source>
        <dbReference type="Pfam" id="PF06580"/>
    </source>
</evidence>
<feature type="repeat" description="TPR" evidence="1">
    <location>
        <begin position="201"/>
        <end position="234"/>
    </location>
</feature>
<dbReference type="InterPro" id="IPR019734">
    <property type="entry name" value="TPR_rpt"/>
</dbReference>
<keyword evidence="1" id="KW-0802">TPR repeat</keyword>
<keyword evidence="3" id="KW-1133">Transmembrane helix</keyword>
<evidence type="ECO:0000256" key="3">
    <source>
        <dbReference type="SAM" id="Phobius"/>
    </source>
</evidence>
<dbReference type="RefSeq" id="WP_320004804.1">
    <property type="nucleotide sequence ID" value="NZ_JAUHJS010000006.1"/>
</dbReference>
<proteinExistence type="predicted"/>
<feature type="chain" id="PRO_5047138609" evidence="4">
    <location>
        <begin position="20"/>
        <end position="661"/>
    </location>
</feature>
<organism evidence="6 7">
    <name type="scientific">Shiella aurantiaca</name>
    <dbReference type="NCBI Taxonomy" id="3058365"/>
    <lineage>
        <taxon>Bacteria</taxon>
        <taxon>Pseudomonadati</taxon>
        <taxon>Bacteroidota</taxon>
        <taxon>Cytophagia</taxon>
        <taxon>Cytophagales</taxon>
        <taxon>Shiellaceae</taxon>
        <taxon>Shiella</taxon>
    </lineage>
</organism>
<dbReference type="InterPro" id="IPR011990">
    <property type="entry name" value="TPR-like_helical_dom_sf"/>
</dbReference>
<feature type="coiled-coil region" evidence="2">
    <location>
        <begin position="372"/>
        <end position="399"/>
    </location>
</feature>
<keyword evidence="4" id="KW-0732">Signal</keyword>
<accession>A0ABT8F8J2</accession>
<keyword evidence="3" id="KW-0812">Transmembrane</keyword>
<reference evidence="6" key="1">
    <citation type="submission" date="2023-06" db="EMBL/GenBank/DDBJ databases">
        <title>Cytophagales bacterium Strain LB-30, isolated from soil.</title>
        <authorList>
            <person name="Liu B."/>
        </authorList>
    </citation>
    <scope>NUCLEOTIDE SEQUENCE</scope>
    <source>
        <strain evidence="6">LB-30</strain>
    </source>
</reference>
<dbReference type="EMBL" id="JAUHJS010000006">
    <property type="protein sequence ID" value="MDN4166266.1"/>
    <property type="molecule type" value="Genomic_DNA"/>
</dbReference>
<dbReference type="SUPFAM" id="SSF55874">
    <property type="entry name" value="ATPase domain of HSP90 chaperone/DNA topoisomerase II/histidine kinase"/>
    <property type="match status" value="1"/>
</dbReference>
<dbReference type="Pfam" id="PF13424">
    <property type="entry name" value="TPR_12"/>
    <property type="match status" value="3"/>
</dbReference>
<feature type="repeat" description="TPR" evidence="1">
    <location>
        <begin position="121"/>
        <end position="154"/>
    </location>
</feature>
<evidence type="ECO:0000256" key="2">
    <source>
        <dbReference type="SAM" id="Coils"/>
    </source>
</evidence>
<comment type="caution">
    <text evidence="6">The sequence shown here is derived from an EMBL/GenBank/DDBJ whole genome shotgun (WGS) entry which is preliminary data.</text>
</comment>
<dbReference type="Gene3D" id="1.25.40.10">
    <property type="entry name" value="Tetratricopeptide repeat domain"/>
    <property type="match status" value="2"/>
</dbReference>
<feature type="transmembrane region" description="Helical" evidence="3">
    <location>
        <begin position="401"/>
        <end position="418"/>
    </location>
</feature>
<feature type="repeat" description="TPR" evidence="1">
    <location>
        <begin position="161"/>
        <end position="194"/>
    </location>
</feature>
<dbReference type="InterPro" id="IPR010559">
    <property type="entry name" value="Sig_transdc_His_kin_internal"/>
</dbReference>
<dbReference type="PROSITE" id="PS50005">
    <property type="entry name" value="TPR"/>
    <property type="match status" value="4"/>
</dbReference>
<dbReference type="Pfam" id="PF06580">
    <property type="entry name" value="His_kinase"/>
    <property type="match status" value="1"/>
</dbReference>
<evidence type="ECO:0000313" key="7">
    <source>
        <dbReference type="Proteomes" id="UP001168552"/>
    </source>
</evidence>
<feature type="domain" description="Signal transduction histidine kinase internal region" evidence="5">
    <location>
        <begin position="453"/>
        <end position="532"/>
    </location>
</feature>
<gene>
    <name evidence="6" type="ORF">QWY31_12195</name>
</gene>
<keyword evidence="7" id="KW-1185">Reference proteome</keyword>
<sequence length="661" mass="75594">MKTPIIKAIFIFFSLSVSAQTPELDSLILNLNNHPAKDSTRAQLLLDIAIKLRRINPNEAIPYYADAFETAEKAGVFTIQSKANNGMAICYGMMGEYPSAIEYFQRTIEISKPINDLTRVADGYNGLGVVYKRLGDYPQSLVYYTQALATYDSAKDIMGLAAAYANVGVLYDLMKEPVKALEYYQKAIAIYTKENNPLQVSIAKSNIGVLYVDEKRYDEALEIFKYNLRVYDSLKRDAEAINTSNNIAHVYVKQGKYADADVLLKKNLQLAKELSMKQEQTSIYSNLVEVALATGDLDDAIRYANEHLNLVLELKSKYLLAEAYEVLSRVYEKRREYSKALEAYKEHKAWSDSVYNEDNARAFLAQEVKIEVLEKNKQLAEQTLRLEFLQAQVQQETRQKWLLAIVSVLLLASGILFFQKFTQRKRMNALLEEKNERISKQNARIEEMNYQLENRMLRAQINPHFIFNSLSSIQHFITGDDKHAALKYLTKFSHLLRQVLESSINGNVLLREELKLLEMYLELEALRFDNNFSFDIYVNDSLDPDTVEIPTMILQPLIENAILHGLIPKQGDRKLNISFEADSDMMEIRIEDNGIGRDASRKMQEGKIRQNPSRGLAVTEQRLSVLREKYGWQSSMHYHDMVDASGEPAGTCVILRFAIMG</sequence>
<name>A0ABT8F8J2_9BACT</name>
<feature type="coiled-coil region" evidence="2">
    <location>
        <begin position="424"/>
        <end position="455"/>
    </location>
</feature>
<evidence type="ECO:0000256" key="1">
    <source>
        <dbReference type="PROSITE-ProRule" id="PRU00339"/>
    </source>
</evidence>
<dbReference type="InterPro" id="IPR050640">
    <property type="entry name" value="Bact_2-comp_sensor_kinase"/>
</dbReference>
<evidence type="ECO:0000256" key="4">
    <source>
        <dbReference type="SAM" id="SignalP"/>
    </source>
</evidence>
<evidence type="ECO:0000313" key="6">
    <source>
        <dbReference type="EMBL" id="MDN4166266.1"/>
    </source>
</evidence>
<dbReference type="PANTHER" id="PTHR34220:SF7">
    <property type="entry name" value="SENSOR HISTIDINE KINASE YPDA"/>
    <property type="match status" value="1"/>
</dbReference>
<protein>
    <submittedName>
        <fullName evidence="6">Tetratricopeptide repeat protein</fullName>
    </submittedName>
</protein>
<dbReference type="SUPFAM" id="SSF48452">
    <property type="entry name" value="TPR-like"/>
    <property type="match status" value="2"/>
</dbReference>
<dbReference type="InterPro" id="IPR036890">
    <property type="entry name" value="HATPase_C_sf"/>
</dbReference>
<dbReference type="PANTHER" id="PTHR34220">
    <property type="entry name" value="SENSOR HISTIDINE KINASE YPDA"/>
    <property type="match status" value="1"/>
</dbReference>